<dbReference type="EC" id="2.7.4.26" evidence="2"/>
<dbReference type="InterPro" id="IPR001048">
    <property type="entry name" value="Asp/Glu/Uridylate_kinase"/>
</dbReference>
<evidence type="ECO:0000256" key="11">
    <source>
        <dbReference type="PIRSR" id="PIRSR016496-2"/>
    </source>
</evidence>
<dbReference type="GO" id="GO:0016301">
    <property type="term" value="F:kinase activity"/>
    <property type="evidence" value="ECO:0007669"/>
    <property type="project" value="UniProtKB-KW"/>
</dbReference>
<keyword evidence="5 10" id="KW-0547">Nucleotide-binding</keyword>
<accession>A0AAF0D124</accession>
<dbReference type="GO" id="GO:0016114">
    <property type="term" value="P:terpenoid biosynthetic process"/>
    <property type="evidence" value="ECO:0007669"/>
    <property type="project" value="TreeGrafter"/>
</dbReference>
<feature type="binding site" evidence="10">
    <location>
        <position position="175"/>
    </location>
    <ligand>
        <name>ATP</name>
        <dbReference type="ChEBI" id="CHEBI:30616"/>
    </ligand>
</feature>
<feature type="binding site" evidence="10">
    <location>
        <position position="51"/>
    </location>
    <ligand>
        <name>ATP</name>
        <dbReference type="ChEBI" id="CHEBI:30616"/>
    </ligand>
</feature>
<evidence type="ECO:0000313" key="14">
    <source>
        <dbReference type="Proteomes" id="UP000186851"/>
    </source>
</evidence>
<name>A0AAF0D124_ODILC</name>
<reference evidence="13" key="1">
    <citation type="journal article" date="2017" name="Nature">
        <title>Asgard archaea illuminate the origin of eukaryotic cellular complexity.</title>
        <authorList>
            <person name="Zaremba-Niedzwiedzka K."/>
            <person name="Caceres E.F."/>
            <person name="Saw J.H."/>
            <person name="Backstrom D."/>
            <person name="Juzokaite L."/>
            <person name="Vancaester E."/>
            <person name="Seitz K.W."/>
            <person name="Anantharaman K."/>
            <person name="Starnawski P."/>
            <person name="Kjeldsen K.U."/>
            <person name="Scott M.B."/>
            <person name="Nunoura T."/>
            <person name="Banfield J.F."/>
            <person name="Schramm A."/>
            <person name="Baker B.J."/>
            <person name="Spang A."/>
            <person name="Ettema T.J.G."/>
        </authorList>
    </citation>
    <scope>NUCLEOTIDE SEQUENCE</scope>
    <source>
        <strain evidence="13">LCB_4</strain>
    </source>
</reference>
<dbReference type="Gene3D" id="3.40.1160.10">
    <property type="entry name" value="Acetylglutamate kinase-like"/>
    <property type="match status" value="1"/>
</dbReference>
<feature type="binding site" evidence="10">
    <location>
        <position position="50"/>
    </location>
    <ligand>
        <name>substrate</name>
    </ligand>
</feature>
<proteinExistence type="inferred from homology"/>
<organism evidence="13 14">
    <name type="scientific">Odinarchaeota yellowstonii (strain LCB_4)</name>
    <dbReference type="NCBI Taxonomy" id="1841599"/>
    <lineage>
        <taxon>Archaea</taxon>
        <taxon>Promethearchaeati</taxon>
        <taxon>Candidatus Odinarchaeota</taxon>
        <taxon>Candidatus Odinarchaeia</taxon>
        <taxon>Candidatus Odinarchaeales</taxon>
        <taxon>Candidatus Odinarchaeaceae</taxon>
        <taxon>Candidatus Odinarchaeum</taxon>
    </lineage>
</organism>
<dbReference type="GO" id="GO:0102043">
    <property type="term" value="F:isopentenyl phosphate kinase activity"/>
    <property type="evidence" value="ECO:0007669"/>
    <property type="project" value="UniProtKB-EC"/>
</dbReference>
<dbReference type="Pfam" id="PF00696">
    <property type="entry name" value="AA_kinase"/>
    <property type="match status" value="1"/>
</dbReference>
<evidence type="ECO:0000256" key="2">
    <source>
        <dbReference type="ARBA" id="ARBA00012908"/>
    </source>
</evidence>
<dbReference type="KEGG" id="oyw:OdinLCB4_004270"/>
<dbReference type="InterPro" id="IPR036393">
    <property type="entry name" value="AceGlu_kinase-like_sf"/>
</dbReference>
<feature type="binding site" evidence="10">
    <location>
        <position position="225"/>
    </location>
    <ligand>
        <name>ATP</name>
        <dbReference type="ChEBI" id="CHEBI:30616"/>
    </ligand>
</feature>
<protein>
    <recommendedName>
        <fullName evidence="3">Isopentenyl phosphate kinase</fullName>
        <ecNumber evidence="2">2.7.4.26</ecNumber>
    </recommendedName>
</protein>
<dbReference type="PANTHER" id="PTHR43654">
    <property type="entry name" value="GLUTAMATE 5-KINASE"/>
    <property type="match status" value="1"/>
</dbReference>
<dbReference type="InterPro" id="IPR001057">
    <property type="entry name" value="Glu/AcGlu_kinase"/>
</dbReference>
<feature type="binding site" evidence="10">
    <location>
        <position position="221"/>
    </location>
    <ligand>
        <name>ATP</name>
        <dbReference type="ChEBI" id="CHEBI:30616"/>
    </ligand>
</feature>
<evidence type="ECO:0000256" key="7">
    <source>
        <dbReference type="ARBA" id="ARBA00022840"/>
    </source>
</evidence>
<comment type="catalytic activity">
    <reaction evidence="9">
        <text>isopentenyl phosphate + ATP = isopentenyl diphosphate + ADP</text>
        <dbReference type="Rhea" id="RHEA:33963"/>
        <dbReference type="ChEBI" id="CHEBI:30616"/>
        <dbReference type="ChEBI" id="CHEBI:65078"/>
        <dbReference type="ChEBI" id="CHEBI:128769"/>
        <dbReference type="ChEBI" id="CHEBI:456216"/>
        <dbReference type="EC" id="2.7.4.26"/>
    </reaction>
</comment>
<evidence type="ECO:0000256" key="4">
    <source>
        <dbReference type="ARBA" id="ARBA00022679"/>
    </source>
</evidence>
<keyword evidence="8" id="KW-0414">Isoprene biosynthesis</keyword>
<keyword evidence="7 10" id="KW-0067">ATP-binding</keyword>
<dbReference type="InterPro" id="IPR024192">
    <property type="entry name" value="Fosfomycin_R_FomA-type"/>
</dbReference>
<evidence type="ECO:0000313" key="13">
    <source>
        <dbReference type="EMBL" id="WEU39706.1"/>
    </source>
</evidence>
<evidence type="ECO:0000256" key="8">
    <source>
        <dbReference type="ARBA" id="ARBA00023229"/>
    </source>
</evidence>
<dbReference type="PANTHER" id="PTHR43654:SF1">
    <property type="entry name" value="ISOPENTENYL PHOSPHATE KINASE"/>
    <property type="match status" value="1"/>
</dbReference>
<feature type="binding site" evidence="10">
    <location>
        <position position="55"/>
    </location>
    <ligand>
        <name>substrate</name>
    </ligand>
</feature>
<dbReference type="AlphaFoldDB" id="A0AAF0D124"/>
<evidence type="ECO:0000256" key="1">
    <source>
        <dbReference type="ARBA" id="ARBA00010540"/>
    </source>
</evidence>
<sequence>MNNKLTIIKLGGSVITDKSVPFSIDEKVIKNIISEMEQIKKEKTIIVHGGGAFGHPIAKKYMLATGLKVKEQIRGVIETSQAMLTLNKIILDMFIQADYPVISFSPHDIFITKHGRIYKTFLNSLKNVLEIGFIPVLFGDVVYDTAQGVAILSGDQIISYLSIKLKASKVILGTDINGIYSSDPKINPGAQLIPEVTPDNYRRILKILKSNTKNSLDVTGGMYGKVRELIKVAKHGIDIYILNARTPGNISKILNNSEINCTQFKNWRKQ</sequence>
<dbReference type="NCBIfam" id="NF040647">
    <property type="entry name" value="IPPK_Arch"/>
    <property type="match status" value="1"/>
</dbReference>
<comment type="similarity">
    <text evidence="1">Belongs to the isopentenyl phosphate kinase family.</text>
</comment>
<feature type="binding site" evidence="10">
    <location>
        <position position="154"/>
    </location>
    <ligand>
        <name>substrate</name>
    </ligand>
</feature>
<dbReference type="PRINTS" id="PR00474">
    <property type="entry name" value="GLU5KINASE"/>
</dbReference>
<evidence type="ECO:0000256" key="3">
    <source>
        <dbReference type="ARBA" id="ARBA00017267"/>
    </source>
</evidence>
<feature type="binding site" evidence="10">
    <location>
        <begin position="180"/>
        <end position="185"/>
    </location>
    <ligand>
        <name>ATP</name>
        <dbReference type="ChEBI" id="CHEBI:30616"/>
    </ligand>
</feature>
<evidence type="ECO:0000256" key="5">
    <source>
        <dbReference type="ARBA" id="ARBA00022741"/>
    </source>
</evidence>
<dbReference type="SUPFAM" id="SSF53633">
    <property type="entry name" value="Carbamate kinase-like"/>
    <property type="match status" value="1"/>
</dbReference>
<evidence type="ECO:0000256" key="6">
    <source>
        <dbReference type="ARBA" id="ARBA00022777"/>
    </source>
</evidence>
<dbReference type="GO" id="GO:0005524">
    <property type="term" value="F:ATP binding"/>
    <property type="evidence" value="ECO:0007669"/>
    <property type="project" value="UniProtKB-KW"/>
</dbReference>
<gene>
    <name evidence="13" type="ORF">OdinLCB4_004270</name>
</gene>
<dbReference type="GO" id="GO:0005829">
    <property type="term" value="C:cytosol"/>
    <property type="evidence" value="ECO:0007669"/>
    <property type="project" value="TreeGrafter"/>
</dbReference>
<dbReference type="EMBL" id="CP091871">
    <property type="protein sequence ID" value="WEU39706.1"/>
    <property type="molecule type" value="Genomic_DNA"/>
</dbReference>
<dbReference type="PIRSF" id="PIRSF016496">
    <property type="entry name" value="Kin_FomA"/>
    <property type="match status" value="1"/>
</dbReference>
<dbReference type="Proteomes" id="UP000186851">
    <property type="component" value="Chromosome"/>
</dbReference>
<feature type="domain" description="Aspartate/glutamate/uridylate kinase" evidence="12">
    <location>
        <begin position="4"/>
        <end position="243"/>
    </location>
</feature>
<keyword evidence="4 13" id="KW-0808">Transferase</keyword>
<dbReference type="CDD" id="cd04241">
    <property type="entry name" value="AAK_FomA-like"/>
    <property type="match status" value="1"/>
</dbReference>
<feature type="site" description="Transition state stabilizer" evidence="11">
    <location>
        <position position="18"/>
    </location>
</feature>
<keyword evidence="6 13" id="KW-0418">Kinase</keyword>
<evidence type="ECO:0000259" key="12">
    <source>
        <dbReference type="Pfam" id="PF00696"/>
    </source>
</evidence>
<feature type="binding site" evidence="10">
    <location>
        <begin position="9"/>
        <end position="13"/>
    </location>
    <ligand>
        <name>ATP</name>
        <dbReference type="ChEBI" id="CHEBI:30616"/>
    </ligand>
</feature>
<evidence type="ECO:0000256" key="10">
    <source>
        <dbReference type="PIRSR" id="PIRSR016496-1"/>
    </source>
</evidence>
<evidence type="ECO:0000256" key="9">
    <source>
        <dbReference type="ARBA" id="ARBA00049063"/>
    </source>
</evidence>
<reference evidence="13" key="2">
    <citation type="journal article" date="2022" name="Nat. Microbiol.">
        <title>A closed Candidatus Odinarchaeum chromosome exposes Asgard archaeal viruses.</title>
        <authorList>
            <person name="Tamarit D."/>
            <person name="Caceres E.F."/>
            <person name="Krupovic M."/>
            <person name="Nijland R."/>
            <person name="Eme L."/>
            <person name="Robinson N.P."/>
            <person name="Ettema T.J.G."/>
        </authorList>
    </citation>
    <scope>NUCLEOTIDE SEQUENCE</scope>
    <source>
        <strain evidence="13">LCB_4</strain>
    </source>
</reference>